<dbReference type="InterPro" id="IPR035979">
    <property type="entry name" value="RBD_domain_sf"/>
</dbReference>
<dbReference type="PROSITE" id="PS50102">
    <property type="entry name" value="RRM"/>
    <property type="match status" value="1"/>
</dbReference>
<dbReference type="InterPro" id="IPR012677">
    <property type="entry name" value="Nucleotide-bd_a/b_plait_sf"/>
</dbReference>
<evidence type="ECO:0000256" key="1">
    <source>
        <dbReference type="PROSITE-ProRule" id="PRU00176"/>
    </source>
</evidence>
<organism evidence="4 5">
    <name type="scientific">Hypsibius exemplaris</name>
    <name type="common">Freshwater tardigrade</name>
    <dbReference type="NCBI Taxonomy" id="2072580"/>
    <lineage>
        <taxon>Eukaryota</taxon>
        <taxon>Metazoa</taxon>
        <taxon>Ecdysozoa</taxon>
        <taxon>Tardigrada</taxon>
        <taxon>Eutardigrada</taxon>
        <taxon>Parachela</taxon>
        <taxon>Hypsibioidea</taxon>
        <taxon>Hypsibiidae</taxon>
        <taxon>Hypsibius</taxon>
    </lineage>
</organism>
<keyword evidence="5" id="KW-1185">Reference proteome</keyword>
<evidence type="ECO:0000313" key="4">
    <source>
        <dbReference type="EMBL" id="OQV23833.1"/>
    </source>
</evidence>
<keyword evidence="1" id="KW-0694">RNA-binding</keyword>
<dbReference type="PANTHER" id="PTHR23147">
    <property type="entry name" value="SERINE/ARGININE RICH SPLICING FACTOR"/>
    <property type="match status" value="1"/>
</dbReference>
<feature type="region of interest" description="Disordered" evidence="2">
    <location>
        <begin position="320"/>
        <end position="349"/>
    </location>
</feature>
<gene>
    <name evidence="4" type="ORF">BV898_02184</name>
</gene>
<evidence type="ECO:0000256" key="2">
    <source>
        <dbReference type="SAM" id="MobiDB-lite"/>
    </source>
</evidence>
<feature type="compositionally biased region" description="Polar residues" evidence="2">
    <location>
        <begin position="327"/>
        <end position="347"/>
    </location>
</feature>
<dbReference type="GO" id="GO:0003723">
    <property type="term" value="F:RNA binding"/>
    <property type="evidence" value="ECO:0007669"/>
    <property type="project" value="UniProtKB-UniRule"/>
</dbReference>
<comment type="caution">
    <text evidence="4">The sequence shown here is derived from an EMBL/GenBank/DDBJ whole genome shotgun (WGS) entry which is preliminary data.</text>
</comment>
<dbReference type="SUPFAM" id="SSF54928">
    <property type="entry name" value="RNA-binding domain, RBD"/>
    <property type="match status" value="1"/>
</dbReference>
<dbReference type="EMBL" id="MTYJ01000009">
    <property type="protein sequence ID" value="OQV23833.1"/>
    <property type="molecule type" value="Genomic_DNA"/>
</dbReference>
<dbReference type="Gene3D" id="3.30.70.330">
    <property type="match status" value="1"/>
</dbReference>
<dbReference type="Pfam" id="PF00076">
    <property type="entry name" value="RRM_1"/>
    <property type="match status" value="1"/>
</dbReference>
<proteinExistence type="predicted"/>
<dbReference type="SMART" id="SM00360">
    <property type="entry name" value="RRM"/>
    <property type="match status" value="1"/>
</dbReference>
<feature type="region of interest" description="Disordered" evidence="2">
    <location>
        <begin position="127"/>
        <end position="147"/>
    </location>
</feature>
<reference evidence="5" key="1">
    <citation type="submission" date="2017-01" db="EMBL/GenBank/DDBJ databases">
        <title>Comparative genomics of anhydrobiosis in the tardigrade Hypsibius dujardini.</title>
        <authorList>
            <person name="Yoshida Y."/>
            <person name="Koutsovoulos G."/>
            <person name="Laetsch D."/>
            <person name="Stevens L."/>
            <person name="Kumar S."/>
            <person name="Horikawa D."/>
            <person name="Ishino K."/>
            <person name="Komine S."/>
            <person name="Tomita M."/>
            <person name="Blaxter M."/>
            <person name="Arakawa K."/>
        </authorList>
    </citation>
    <scope>NUCLEOTIDE SEQUENCE [LARGE SCALE GENOMIC DNA]</scope>
    <source>
        <strain evidence="5">Z151</strain>
    </source>
</reference>
<name>A0A1W0X8L1_HYPEX</name>
<accession>A0A1W0X8L1</accession>
<dbReference type="AlphaFoldDB" id="A0A1W0X8L1"/>
<dbReference type="InterPro" id="IPR000504">
    <property type="entry name" value="RRM_dom"/>
</dbReference>
<feature type="domain" description="RRM" evidence="3">
    <location>
        <begin position="157"/>
        <end position="229"/>
    </location>
</feature>
<evidence type="ECO:0000313" key="5">
    <source>
        <dbReference type="Proteomes" id="UP000192578"/>
    </source>
</evidence>
<feature type="region of interest" description="Disordered" evidence="2">
    <location>
        <begin position="621"/>
        <end position="647"/>
    </location>
</feature>
<dbReference type="InterPro" id="IPR050907">
    <property type="entry name" value="SRSF"/>
</dbReference>
<dbReference type="Proteomes" id="UP000192578">
    <property type="component" value="Unassembled WGS sequence"/>
</dbReference>
<protein>
    <recommendedName>
        <fullName evidence="3">RRM domain-containing protein</fullName>
    </recommendedName>
</protein>
<evidence type="ECO:0000259" key="3">
    <source>
        <dbReference type="PROSITE" id="PS50102"/>
    </source>
</evidence>
<sequence length="744" mass="80315">MAADDIMAFVKYEHQVFVVSLNPYDGHDQWIKVLSGLASPNPVDVVLMAGDKTGNRHDRSQGIEIVDRPSFLAAIKIVDEAKKRNEVLRVVLYPARVPEPVATTEVTVVPESSKKYIPLSRLCGSLQKSSSSEPGAAKSDTQLPPRDLSHVPILKSHSVFVQNLADDVEERDLEEFFERVGSVVRVKLTRDRRLAFCQFFEAPCVHLAVEHLDGVELHGSPISVKRAEGDGGSSSTRPPAWANEFKQELQEFIEDRFQELTDSLEDKLSQLGLQMKETLALSQTSSMTSSAVKRVASMSSSSTSSVAVISALELSRAPPKEALRPNSAASLESSYQASKSGKQSPIPSASAEFEQAPVMIVDDDASVSSKQSSFVVAETGGEDGHSETESVVLVSQPDSSFVEVENDNLTVGDHSNDAEMVAVEAIQQRADDIVSESGSVVYVDTDGEDDDDEMEAYSNLRDWASAGALSVSQTTYTKAAGGEESMGSSFHSTVSDRAVTPLATIAPVEEEKSWPMEDSLVSTSEALTAESGNVDEVFGESGNVEEVFAGTAEASTSSGRPVPVNGSERLPINLNAMKSVDEQNLFSPNSDIGTMLLSAASSIANGFLQSMESLSKTLNEYEQRRMSQQHSTASSVAAPSETSQSDLQMDSVISEPTEITPILPAPEAVVEVASEALVEVPPPIPSRGPRGPPASSGPYLSWEQMEWYFAECGVPFLIQADWVNDRVTREMLNIKIAEYFDQQG</sequence>
<dbReference type="OrthoDB" id="266020at2759"/>
<feature type="compositionally biased region" description="Polar residues" evidence="2">
    <location>
        <begin position="626"/>
        <end position="647"/>
    </location>
</feature>